<sequence>MAALVAGLLLVALLACSTGSIDGATDANLTAAPGGLSAAQTPQFVLLTVDDAVYCPAKDLITAVTEGRQTADGCPLAATMFTMLRNTDCKAVRDLWRAGYEIADHTLDHKRLVGQDRSYVESEVVGARRQLAECGVPEQDIVGFRAPYLFVDPQLREVLHENGFLYDSSIMESMNGSVSDGFSSRLWPFDMGAGVPIACASDDTYTQLCSTAESWPGLWEVPVWKLSELGGPYPMDPGFSYPSMSQASEHSAFDILKANFDAAYAGNRAPLNVYVHPFWLRAESEEHGPNLEQLQKFADYALTKPHTYFVTMRQLLAWMENPIPADELTPESLGCGNPGGAGPSEAPA</sequence>
<feature type="chain" id="PRO_5003155875" description="NodB homology domain-containing protein" evidence="2">
    <location>
        <begin position="24"/>
        <end position="348"/>
    </location>
</feature>
<dbReference type="AlphaFoldDB" id="E1Z5L0"/>
<dbReference type="OrthoDB" id="504708at2759"/>
<evidence type="ECO:0000313" key="4">
    <source>
        <dbReference type="EMBL" id="EFN58774.1"/>
    </source>
</evidence>
<dbReference type="InterPro" id="IPR052740">
    <property type="entry name" value="CE4"/>
</dbReference>
<dbReference type="InParanoid" id="E1Z5L0"/>
<evidence type="ECO:0000256" key="1">
    <source>
        <dbReference type="SAM" id="MobiDB-lite"/>
    </source>
</evidence>
<dbReference type="PANTHER" id="PTHR45985:SF3">
    <property type="entry name" value="CHITIN DEACETYLASE-LIKE 4"/>
    <property type="match status" value="1"/>
</dbReference>
<evidence type="ECO:0000259" key="3">
    <source>
        <dbReference type="Pfam" id="PF01522"/>
    </source>
</evidence>
<keyword evidence="2" id="KW-0732">Signal</keyword>
<dbReference type="SUPFAM" id="SSF88713">
    <property type="entry name" value="Glycoside hydrolase/deacetylase"/>
    <property type="match status" value="1"/>
</dbReference>
<dbReference type="GO" id="GO:0005975">
    <property type="term" value="P:carbohydrate metabolic process"/>
    <property type="evidence" value="ECO:0007669"/>
    <property type="project" value="InterPro"/>
</dbReference>
<reference evidence="4 5" key="1">
    <citation type="journal article" date="2010" name="Plant Cell">
        <title>The Chlorella variabilis NC64A genome reveals adaptation to photosymbiosis, coevolution with viruses, and cryptic sex.</title>
        <authorList>
            <person name="Blanc G."/>
            <person name="Duncan G."/>
            <person name="Agarkova I."/>
            <person name="Borodovsky M."/>
            <person name="Gurnon J."/>
            <person name="Kuo A."/>
            <person name="Lindquist E."/>
            <person name="Lucas S."/>
            <person name="Pangilinan J."/>
            <person name="Polle J."/>
            <person name="Salamov A."/>
            <person name="Terry A."/>
            <person name="Yamada T."/>
            <person name="Dunigan D.D."/>
            <person name="Grigoriev I.V."/>
            <person name="Claverie J.M."/>
            <person name="Van Etten J.L."/>
        </authorList>
    </citation>
    <scope>NUCLEOTIDE SEQUENCE [LARGE SCALE GENOMIC DNA]</scope>
    <source>
        <strain evidence="4 5">NC64A</strain>
    </source>
</reference>
<proteinExistence type="predicted"/>
<dbReference type="KEGG" id="cvr:CHLNCDRAFT_140524"/>
<feature type="region of interest" description="Disordered" evidence="1">
    <location>
        <begin position="329"/>
        <end position="348"/>
    </location>
</feature>
<dbReference type="InterPro" id="IPR002509">
    <property type="entry name" value="NODB_dom"/>
</dbReference>
<dbReference type="GO" id="GO:0016810">
    <property type="term" value="F:hydrolase activity, acting on carbon-nitrogen (but not peptide) bonds"/>
    <property type="evidence" value="ECO:0007669"/>
    <property type="project" value="InterPro"/>
</dbReference>
<evidence type="ECO:0000256" key="2">
    <source>
        <dbReference type="SAM" id="SignalP"/>
    </source>
</evidence>
<dbReference type="GeneID" id="17357868"/>
<keyword evidence="5" id="KW-1185">Reference proteome</keyword>
<dbReference type="Gene3D" id="3.20.20.370">
    <property type="entry name" value="Glycoside hydrolase/deacetylase"/>
    <property type="match status" value="1"/>
</dbReference>
<dbReference type="InterPro" id="IPR011330">
    <property type="entry name" value="Glyco_hydro/deAcase_b/a-brl"/>
</dbReference>
<dbReference type="STRING" id="554065.E1Z5L0"/>
<evidence type="ECO:0000313" key="5">
    <source>
        <dbReference type="Proteomes" id="UP000008141"/>
    </source>
</evidence>
<feature type="domain" description="NodB homology" evidence="3">
    <location>
        <begin position="42"/>
        <end position="164"/>
    </location>
</feature>
<gene>
    <name evidence="4" type="ORF">CHLNCDRAFT_140524</name>
</gene>
<name>E1Z5L0_CHLVA</name>
<protein>
    <recommendedName>
        <fullName evidence="3">NodB homology domain-containing protein</fullName>
    </recommendedName>
</protein>
<dbReference type="CDD" id="cd10919">
    <property type="entry name" value="CE4_CDA_like"/>
    <property type="match status" value="1"/>
</dbReference>
<dbReference type="Pfam" id="PF01522">
    <property type="entry name" value="Polysacc_deac_1"/>
    <property type="match status" value="1"/>
</dbReference>
<accession>E1Z5L0</accession>
<organism evidence="5">
    <name type="scientific">Chlorella variabilis</name>
    <name type="common">Green alga</name>
    <dbReference type="NCBI Taxonomy" id="554065"/>
    <lineage>
        <taxon>Eukaryota</taxon>
        <taxon>Viridiplantae</taxon>
        <taxon>Chlorophyta</taxon>
        <taxon>core chlorophytes</taxon>
        <taxon>Trebouxiophyceae</taxon>
        <taxon>Chlorellales</taxon>
        <taxon>Chlorellaceae</taxon>
        <taxon>Chlorella clade</taxon>
        <taxon>Chlorella</taxon>
    </lineage>
</organism>
<dbReference type="eggNOG" id="ENOG502QVDW">
    <property type="taxonomic scope" value="Eukaryota"/>
</dbReference>
<feature type="signal peptide" evidence="2">
    <location>
        <begin position="1"/>
        <end position="23"/>
    </location>
</feature>
<dbReference type="Proteomes" id="UP000008141">
    <property type="component" value="Unassembled WGS sequence"/>
</dbReference>
<dbReference type="RefSeq" id="XP_005850876.1">
    <property type="nucleotide sequence ID" value="XM_005850814.1"/>
</dbReference>
<dbReference type="EMBL" id="GL433837">
    <property type="protein sequence ID" value="EFN58774.1"/>
    <property type="molecule type" value="Genomic_DNA"/>
</dbReference>
<dbReference type="PANTHER" id="PTHR45985">
    <property type="match status" value="1"/>
</dbReference>